<dbReference type="Proteomes" id="UP000762676">
    <property type="component" value="Unassembled WGS sequence"/>
</dbReference>
<evidence type="ECO:0000313" key="1">
    <source>
        <dbReference type="EMBL" id="GFS16296.1"/>
    </source>
</evidence>
<accession>A0AAV4J6V6</accession>
<dbReference type="EMBL" id="BMAT01002890">
    <property type="protein sequence ID" value="GFS16296.1"/>
    <property type="molecule type" value="Genomic_DNA"/>
</dbReference>
<comment type="caution">
    <text evidence="1">The sequence shown here is derived from an EMBL/GenBank/DDBJ whole genome shotgun (WGS) entry which is preliminary data.</text>
</comment>
<organism evidence="1 2">
    <name type="scientific">Elysia marginata</name>
    <dbReference type="NCBI Taxonomy" id="1093978"/>
    <lineage>
        <taxon>Eukaryota</taxon>
        <taxon>Metazoa</taxon>
        <taxon>Spiralia</taxon>
        <taxon>Lophotrochozoa</taxon>
        <taxon>Mollusca</taxon>
        <taxon>Gastropoda</taxon>
        <taxon>Heterobranchia</taxon>
        <taxon>Euthyneura</taxon>
        <taxon>Panpulmonata</taxon>
        <taxon>Sacoglossa</taxon>
        <taxon>Placobranchoidea</taxon>
        <taxon>Plakobranchidae</taxon>
        <taxon>Elysia</taxon>
    </lineage>
</organism>
<evidence type="ECO:0000313" key="2">
    <source>
        <dbReference type="Proteomes" id="UP000762676"/>
    </source>
</evidence>
<sequence length="93" mass="10299">MKALHLFLIQKGSTIVDRTKRCCFGTVVSPLGGIISLYYCVCVDVLAITLGLHRRSSENNEVCPTIFRHCQTIVPLESVGVQNNFYPVARCIA</sequence>
<protein>
    <submittedName>
        <fullName evidence="1">Uncharacterized protein</fullName>
    </submittedName>
</protein>
<keyword evidence="2" id="KW-1185">Reference proteome</keyword>
<name>A0AAV4J6V6_9GAST</name>
<gene>
    <name evidence="1" type="ORF">ElyMa_001469400</name>
</gene>
<dbReference type="AlphaFoldDB" id="A0AAV4J6V6"/>
<proteinExistence type="predicted"/>
<reference evidence="1 2" key="1">
    <citation type="journal article" date="2021" name="Elife">
        <title>Chloroplast acquisition without the gene transfer in kleptoplastic sea slugs, Plakobranchus ocellatus.</title>
        <authorList>
            <person name="Maeda T."/>
            <person name="Takahashi S."/>
            <person name="Yoshida T."/>
            <person name="Shimamura S."/>
            <person name="Takaki Y."/>
            <person name="Nagai Y."/>
            <person name="Toyoda A."/>
            <person name="Suzuki Y."/>
            <person name="Arimoto A."/>
            <person name="Ishii H."/>
            <person name="Satoh N."/>
            <person name="Nishiyama T."/>
            <person name="Hasebe M."/>
            <person name="Maruyama T."/>
            <person name="Minagawa J."/>
            <person name="Obokata J."/>
            <person name="Shigenobu S."/>
        </authorList>
    </citation>
    <scope>NUCLEOTIDE SEQUENCE [LARGE SCALE GENOMIC DNA]</scope>
</reference>